<comment type="pathway">
    <text evidence="1 11">Metabolic intermediate biosynthesis; chorismate biosynthesis; chorismate from D-erythrose 4-phosphate and phosphoenolpyruvate: step 5/7.</text>
</comment>
<keyword evidence="7 11" id="KW-0418">Kinase</keyword>
<evidence type="ECO:0000256" key="10">
    <source>
        <dbReference type="ARBA" id="ARBA00048567"/>
    </source>
</evidence>
<reference evidence="13" key="1">
    <citation type="journal article" date="2019" name="Int. J. Syst. Evol. Microbiol.">
        <title>The Global Catalogue of Microorganisms (GCM) 10K type strain sequencing project: providing services to taxonomists for standard genome sequencing and annotation.</title>
        <authorList>
            <consortium name="The Broad Institute Genomics Platform"/>
            <consortium name="The Broad Institute Genome Sequencing Center for Infectious Disease"/>
            <person name="Wu L."/>
            <person name="Ma J."/>
        </authorList>
    </citation>
    <scope>NUCLEOTIDE SEQUENCE [LARGE SCALE GENOMIC DNA]</scope>
    <source>
        <strain evidence="13">KCTC 42501</strain>
    </source>
</reference>
<accession>A0ABV7W9S8</accession>
<comment type="cofactor">
    <cofactor evidence="11">
        <name>Mg(2+)</name>
        <dbReference type="ChEBI" id="CHEBI:18420"/>
    </cofactor>
    <text evidence="11">Binds 1 Mg(2+) ion per subunit.</text>
</comment>
<sequence length="181" mass="20168">MSSIALIGLPGSGKSTIGRQLARRLLLSFADSDHVIEHRLGCSIREFFEREGEDRFRDIEESVIDELSQGQDCVLSTGGGAVLRPANRQRLHDRCQVVYLRSSPEEVFRRLRHDRNRPLLQVADPLQRLKDLYAARDPLYREAAHYVIDTGRPSVATLVNMIVMQLELAPGAAARGGPGPV</sequence>
<name>A0ABV7W9S8_9BURK</name>
<keyword evidence="8 11" id="KW-0067">ATP-binding</keyword>
<evidence type="ECO:0000256" key="8">
    <source>
        <dbReference type="ARBA" id="ARBA00022840"/>
    </source>
</evidence>
<comment type="subcellular location">
    <subcellularLocation>
        <location evidence="11">Cytoplasm</location>
    </subcellularLocation>
</comment>
<dbReference type="Proteomes" id="UP001595729">
    <property type="component" value="Unassembled WGS sequence"/>
</dbReference>
<dbReference type="GO" id="GO:0004765">
    <property type="term" value="F:shikimate kinase activity"/>
    <property type="evidence" value="ECO:0007669"/>
    <property type="project" value="UniProtKB-EC"/>
</dbReference>
<evidence type="ECO:0000256" key="1">
    <source>
        <dbReference type="ARBA" id="ARBA00004842"/>
    </source>
</evidence>
<comment type="caution">
    <text evidence="11">Lacks conserved residue(s) required for the propagation of feature annotation.</text>
</comment>
<comment type="catalytic activity">
    <reaction evidence="10 11">
        <text>shikimate + ATP = 3-phosphoshikimate + ADP + H(+)</text>
        <dbReference type="Rhea" id="RHEA:13121"/>
        <dbReference type="ChEBI" id="CHEBI:15378"/>
        <dbReference type="ChEBI" id="CHEBI:30616"/>
        <dbReference type="ChEBI" id="CHEBI:36208"/>
        <dbReference type="ChEBI" id="CHEBI:145989"/>
        <dbReference type="ChEBI" id="CHEBI:456216"/>
        <dbReference type="EC" id="2.7.1.71"/>
    </reaction>
</comment>
<dbReference type="InterPro" id="IPR000623">
    <property type="entry name" value="Shikimate_kinase/TSH1"/>
</dbReference>
<keyword evidence="5 11" id="KW-0808">Transferase</keyword>
<feature type="binding site" evidence="11">
    <location>
        <position position="57"/>
    </location>
    <ligand>
        <name>substrate</name>
    </ligand>
</feature>
<organism evidence="12 13">
    <name type="scientific">Hydrogenophaga luteola</name>
    <dbReference type="NCBI Taxonomy" id="1591122"/>
    <lineage>
        <taxon>Bacteria</taxon>
        <taxon>Pseudomonadati</taxon>
        <taxon>Pseudomonadota</taxon>
        <taxon>Betaproteobacteria</taxon>
        <taxon>Burkholderiales</taxon>
        <taxon>Comamonadaceae</taxon>
        <taxon>Hydrogenophaga</taxon>
    </lineage>
</organism>
<feature type="binding site" evidence="11">
    <location>
        <position position="117"/>
    </location>
    <ligand>
        <name>ATP</name>
        <dbReference type="ChEBI" id="CHEBI:30616"/>
    </ligand>
</feature>
<comment type="function">
    <text evidence="11">Catalyzes the specific phosphorylation of the 3-hydroxyl group of shikimic acid using ATP as a cosubstrate.</text>
</comment>
<feature type="binding site" evidence="11">
    <location>
        <position position="79"/>
    </location>
    <ligand>
        <name>substrate</name>
    </ligand>
</feature>
<dbReference type="Pfam" id="PF01202">
    <property type="entry name" value="SKI"/>
    <property type="match status" value="1"/>
</dbReference>
<dbReference type="PRINTS" id="PR01100">
    <property type="entry name" value="SHIKIMTKNASE"/>
</dbReference>
<dbReference type="Gene3D" id="3.40.50.300">
    <property type="entry name" value="P-loop containing nucleotide triphosphate hydrolases"/>
    <property type="match status" value="1"/>
</dbReference>
<dbReference type="SUPFAM" id="SSF52540">
    <property type="entry name" value="P-loop containing nucleoside triphosphate hydrolases"/>
    <property type="match status" value="1"/>
</dbReference>
<feature type="binding site" evidence="11">
    <location>
        <begin position="11"/>
        <end position="16"/>
    </location>
    <ligand>
        <name>ATP</name>
        <dbReference type="ChEBI" id="CHEBI:30616"/>
    </ligand>
</feature>
<dbReference type="HAMAP" id="MF_00109">
    <property type="entry name" value="Shikimate_kinase"/>
    <property type="match status" value="1"/>
</dbReference>
<dbReference type="PROSITE" id="PS01128">
    <property type="entry name" value="SHIKIMATE_KINASE"/>
    <property type="match status" value="1"/>
</dbReference>
<dbReference type="PANTHER" id="PTHR21087:SF16">
    <property type="entry name" value="SHIKIMATE KINASE 1, CHLOROPLASTIC"/>
    <property type="match status" value="1"/>
</dbReference>
<evidence type="ECO:0000256" key="9">
    <source>
        <dbReference type="ARBA" id="ARBA00023141"/>
    </source>
</evidence>
<evidence type="ECO:0000256" key="2">
    <source>
        <dbReference type="ARBA" id="ARBA00006997"/>
    </source>
</evidence>
<evidence type="ECO:0000256" key="4">
    <source>
        <dbReference type="ARBA" id="ARBA00022605"/>
    </source>
</evidence>
<dbReference type="RefSeq" id="WP_382179594.1">
    <property type="nucleotide sequence ID" value="NZ_JBHRXX010000010.1"/>
</dbReference>
<dbReference type="EMBL" id="JBHRXX010000010">
    <property type="protein sequence ID" value="MFC3686568.1"/>
    <property type="molecule type" value="Genomic_DNA"/>
</dbReference>
<keyword evidence="11" id="KW-0963">Cytoplasm</keyword>
<proteinExistence type="inferred from homology"/>
<protein>
    <recommendedName>
        <fullName evidence="3 11">Shikimate kinase</fullName>
        <shortName evidence="11">SK</shortName>
        <ecNumber evidence="3 11">2.7.1.71</ecNumber>
    </recommendedName>
</protein>
<keyword evidence="13" id="KW-1185">Reference proteome</keyword>
<evidence type="ECO:0000256" key="7">
    <source>
        <dbReference type="ARBA" id="ARBA00022777"/>
    </source>
</evidence>
<evidence type="ECO:0000313" key="12">
    <source>
        <dbReference type="EMBL" id="MFC3686568.1"/>
    </source>
</evidence>
<comment type="caution">
    <text evidence="12">The sequence shown here is derived from an EMBL/GenBank/DDBJ whole genome shotgun (WGS) entry which is preliminary data.</text>
</comment>
<keyword evidence="9 11" id="KW-0057">Aromatic amino acid biosynthesis</keyword>
<evidence type="ECO:0000256" key="3">
    <source>
        <dbReference type="ARBA" id="ARBA00012154"/>
    </source>
</evidence>
<comment type="similarity">
    <text evidence="2 11">Belongs to the shikimate kinase family.</text>
</comment>
<keyword evidence="4 11" id="KW-0028">Amino-acid biosynthesis</keyword>
<comment type="subunit">
    <text evidence="11">Monomer.</text>
</comment>
<evidence type="ECO:0000313" key="13">
    <source>
        <dbReference type="Proteomes" id="UP001595729"/>
    </source>
</evidence>
<evidence type="ECO:0000256" key="6">
    <source>
        <dbReference type="ARBA" id="ARBA00022741"/>
    </source>
</evidence>
<gene>
    <name evidence="11" type="primary">aroK</name>
    <name evidence="12" type="ORF">ACFOPI_23445</name>
</gene>
<dbReference type="EC" id="2.7.1.71" evidence="3 11"/>
<keyword evidence="6 11" id="KW-0547">Nucleotide-binding</keyword>
<dbReference type="InterPro" id="IPR023000">
    <property type="entry name" value="Shikimate_kinase_CS"/>
</dbReference>
<dbReference type="InterPro" id="IPR031322">
    <property type="entry name" value="Shikimate/glucono_kinase"/>
</dbReference>
<feature type="binding site" evidence="11">
    <location>
        <position position="136"/>
    </location>
    <ligand>
        <name>substrate</name>
    </ligand>
</feature>
<keyword evidence="11" id="KW-0460">Magnesium</keyword>
<keyword evidence="11" id="KW-0479">Metal-binding</keyword>
<dbReference type="CDD" id="cd00464">
    <property type="entry name" value="SK"/>
    <property type="match status" value="1"/>
</dbReference>
<dbReference type="InterPro" id="IPR027417">
    <property type="entry name" value="P-loop_NTPase"/>
</dbReference>
<evidence type="ECO:0000256" key="5">
    <source>
        <dbReference type="ARBA" id="ARBA00022679"/>
    </source>
</evidence>
<dbReference type="PANTHER" id="PTHR21087">
    <property type="entry name" value="SHIKIMATE KINASE"/>
    <property type="match status" value="1"/>
</dbReference>
<feature type="binding site" evidence="11">
    <location>
        <position position="15"/>
    </location>
    <ligand>
        <name>Mg(2+)</name>
        <dbReference type="ChEBI" id="CHEBI:18420"/>
    </ligand>
</feature>
<feature type="binding site" evidence="11">
    <location>
        <position position="33"/>
    </location>
    <ligand>
        <name>substrate</name>
    </ligand>
</feature>
<evidence type="ECO:0000256" key="11">
    <source>
        <dbReference type="HAMAP-Rule" id="MF_00109"/>
    </source>
</evidence>